<dbReference type="InterPro" id="IPR019999">
    <property type="entry name" value="Anth_synth_I-like"/>
</dbReference>
<evidence type="ECO:0000313" key="5">
    <source>
        <dbReference type="Proteomes" id="UP000751614"/>
    </source>
</evidence>
<dbReference type="Proteomes" id="UP000751614">
    <property type="component" value="Unassembled WGS sequence"/>
</dbReference>
<evidence type="ECO:0000313" key="4">
    <source>
        <dbReference type="EMBL" id="TMU56711.1"/>
    </source>
</evidence>
<gene>
    <name evidence="4" type="ORF">FGG15_03975</name>
</gene>
<evidence type="ECO:0000256" key="1">
    <source>
        <dbReference type="SAM" id="MobiDB-lite"/>
    </source>
</evidence>
<evidence type="ECO:0000259" key="3">
    <source>
        <dbReference type="Pfam" id="PF04715"/>
    </source>
</evidence>
<feature type="region of interest" description="Disordered" evidence="1">
    <location>
        <begin position="247"/>
        <end position="274"/>
    </location>
</feature>
<dbReference type="PANTHER" id="PTHR11236">
    <property type="entry name" value="AMINOBENZOATE/ANTHRANILATE SYNTHASE"/>
    <property type="match status" value="1"/>
</dbReference>
<dbReference type="Pfam" id="PF00425">
    <property type="entry name" value="Chorismate_bind"/>
    <property type="match status" value="1"/>
</dbReference>
<name>A0ABY2WPW1_9FLAO</name>
<dbReference type="PANTHER" id="PTHR11236:SF9">
    <property type="entry name" value="ANTHRANILATE SYNTHASE COMPONENT 1"/>
    <property type="match status" value="1"/>
</dbReference>
<dbReference type="Gene3D" id="3.60.120.10">
    <property type="entry name" value="Anthranilate synthase"/>
    <property type="match status" value="1"/>
</dbReference>
<keyword evidence="5" id="KW-1185">Reference proteome</keyword>
<reference evidence="4 5" key="1">
    <citation type="submission" date="2019-05" db="EMBL/GenBank/DDBJ databases">
        <title>Flagellimonas sp. AsT0115, sp. nov., isolated from a marine red algae, Asparagopsis taxiformis.</title>
        <authorList>
            <person name="Kim J."/>
            <person name="Jeong S.E."/>
            <person name="Jeon C.O."/>
        </authorList>
    </citation>
    <scope>NUCLEOTIDE SEQUENCE [LARGE SCALE GENOMIC DNA]</scope>
    <source>
        <strain evidence="4 5">AsT0115</strain>
    </source>
</reference>
<organism evidence="4 5">
    <name type="scientific">Flagellimonas algicola</name>
    <dbReference type="NCBI Taxonomy" id="2583815"/>
    <lineage>
        <taxon>Bacteria</taxon>
        <taxon>Pseudomonadati</taxon>
        <taxon>Bacteroidota</taxon>
        <taxon>Flavobacteriia</taxon>
        <taxon>Flavobacteriales</taxon>
        <taxon>Flavobacteriaceae</taxon>
        <taxon>Flagellimonas</taxon>
    </lineage>
</organism>
<comment type="caution">
    <text evidence="4">The sequence shown here is derived from an EMBL/GenBank/DDBJ whole genome shotgun (WGS) entry which is preliminary data.</text>
</comment>
<dbReference type="EMBL" id="VCNI01000001">
    <property type="protein sequence ID" value="TMU56711.1"/>
    <property type="molecule type" value="Genomic_DNA"/>
</dbReference>
<feature type="domain" description="Anthranilate synthase component I N-terminal" evidence="3">
    <location>
        <begin position="78"/>
        <end position="124"/>
    </location>
</feature>
<dbReference type="InterPro" id="IPR015890">
    <property type="entry name" value="Chorismate_C"/>
</dbReference>
<dbReference type="SUPFAM" id="SSF56322">
    <property type="entry name" value="ADC synthase"/>
    <property type="match status" value="1"/>
</dbReference>
<dbReference type="RefSeq" id="WP_138833443.1">
    <property type="nucleotide sequence ID" value="NZ_VCNI01000001.1"/>
</dbReference>
<feature type="domain" description="Chorismate-utilising enzyme C-terminal" evidence="2">
    <location>
        <begin position="165"/>
        <end position="421"/>
    </location>
</feature>
<dbReference type="Pfam" id="PF04715">
    <property type="entry name" value="Anth_synt_I_N"/>
    <property type="match status" value="1"/>
</dbReference>
<dbReference type="InterPro" id="IPR005801">
    <property type="entry name" value="ADC_synthase"/>
</dbReference>
<dbReference type="InterPro" id="IPR006805">
    <property type="entry name" value="Anth_synth_I_N"/>
</dbReference>
<protein>
    <submittedName>
        <fullName evidence="4">Anthranilate synthase component I family protein</fullName>
    </submittedName>
</protein>
<evidence type="ECO:0000259" key="2">
    <source>
        <dbReference type="Pfam" id="PF00425"/>
    </source>
</evidence>
<dbReference type="PRINTS" id="PR00095">
    <property type="entry name" value="ANTSNTHASEI"/>
</dbReference>
<proteinExistence type="predicted"/>
<feature type="compositionally biased region" description="Basic and acidic residues" evidence="1">
    <location>
        <begin position="257"/>
        <end position="274"/>
    </location>
</feature>
<sequence>MRKQRSFSVSSPEYFKTALLEWSKTFTNVVWLDSNNHVDAYGKYDAILAITAQTDESNEMLQNTDEVSNYIDKEKDWLFGYFSYDLKNQWEDLDSNNHDGLVFPLLHFFRPEKIVTINGNQVKLLYLESRDSEMETDFAEIQELSQKRTISELHQSVRIKLRIHKDAYFEKANRFLEHIHRGDIYEANFCQEFYAENTEIDPWDTYRNLNQISSPPFAAFLRLDDKYLLCASPERYLRREGEKVISQPIKGTAPRSTDPKEDHELRKQLQQDPKERTENIMITDLVRNDLSKSALKGSVKVEELCGVYAFKQVHQMISTITAQVPKRLNSMQLIKDTFPMGSMTGAPKVSAMKIIEKQEETKRGLYSGAVGYFDPNGDFDFNVVIRSILYNHTSKYVSFSVGSAITSKSDVEKEYQECLLKAKAMRSVLEGS</sequence>
<accession>A0ABY2WPW1</accession>